<dbReference type="Proteomes" id="UP001239994">
    <property type="component" value="Unassembled WGS sequence"/>
</dbReference>
<feature type="coiled-coil region" evidence="1">
    <location>
        <begin position="17"/>
        <end position="93"/>
    </location>
</feature>
<dbReference type="EMBL" id="JAROKS010000016">
    <property type="protein sequence ID" value="KAK1794818.1"/>
    <property type="molecule type" value="Genomic_DNA"/>
</dbReference>
<evidence type="ECO:0000256" key="2">
    <source>
        <dbReference type="SAM" id="MobiDB-lite"/>
    </source>
</evidence>
<gene>
    <name evidence="3" type="ORF">P4O66_010018</name>
</gene>
<feature type="compositionally biased region" description="Acidic residues" evidence="2">
    <location>
        <begin position="487"/>
        <end position="498"/>
    </location>
</feature>
<proteinExistence type="predicted"/>
<dbReference type="AlphaFoldDB" id="A0AAD8Z843"/>
<keyword evidence="4" id="KW-1185">Reference proteome</keyword>
<accession>A0AAD8Z843</accession>
<sequence length="545" mass="62754">GLRITQQDLNMEDSVHMLEVKELLQQKEEELEACKRELEMLVFKLQEKDSMVQQFRVTLQSKEQELSETKKYREKAEEELQGRTRELECTTEQLRRMTGLLQGRLTDLETMGRAANKREEHINNMAGELQICKRQLATLGLKLQEENSRTQELGVTLQEKERELEEVKKQQEQRVARFLAANRGRPGEAVMSDGPVATELLDECNGSDEVPTERHQNPKDQMGAIVRWIHERREERREQEEAETTEILEKEFLDFFMARKGLLEGEQENIVAAATRMAVLEKALDSADTAERRDELDAQLRKALERCREAQGKVELLTKEIEQQKSEIEQRHTHEIQKIREKYEIVSRLEAEMNLLQIILPDVQAYLRRTSAETRGTFDRPMVKETWEICEAAGERESPAPRGKTDGVEEEDNVTEQMLGDQAEDGLTEEESATEMLVVKEQGAETGREKGRSAIGMLEQEHPQTQANSELDRKLDKRDLKNQGTDSESEVTEPEELPEIVNGVVTGHKEIQALIGVEDEEEGREVREVVEETCEEDINGEDYNE</sequence>
<evidence type="ECO:0000313" key="3">
    <source>
        <dbReference type="EMBL" id="KAK1794818.1"/>
    </source>
</evidence>
<protein>
    <submittedName>
        <fullName evidence="3">Uncharacterized protein</fullName>
    </submittedName>
</protein>
<feature type="compositionally biased region" description="Acidic residues" evidence="2">
    <location>
        <begin position="422"/>
        <end position="431"/>
    </location>
</feature>
<feature type="region of interest" description="Disordered" evidence="2">
    <location>
        <begin position="456"/>
        <end position="545"/>
    </location>
</feature>
<feature type="coiled-coil region" evidence="1">
    <location>
        <begin position="286"/>
        <end position="327"/>
    </location>
</feature>
<reference evidence="3" key="1">
    <citation type="submission" date="2023-03" db="EMBL/GenBank/DDBJ databases">
        <title>Electrophorus voltai genome.</title>
        <authorList>
            <person name="Bian C."/>
        </authorList>
    </citation>
    <scope>NUCLEOTIDE SEQUENCE</scope>
    <source>
        <strain evidence="3">CB-2022</strain>
        <tissue evidence="3">Muscle</tissue>
    </source>
</reference>
<organism evidence="3 4">
    <name type="scientific">Electrophorus voltai</name>
    <dbReference type="NCBI Taxonomy" id="2609070"/>
    <lineage>
        <taxon>Eukaryota</taxon>
        <taxon>Metazoa</taxon>
        <taxon>Chordata</taxon>
        <taxon>Craniata</taxon>
        <taxon>Vertebrata</taxon>
        <taxon>Euteleostomi</taxon>
        <taxon>Actinopterygii</taxon>
        <taxon>Neopterygii</taxon>
        <taxon>Teleostei</taxon>
        <taxon>Ostariophysi</taxon>
        <taxon>Gymnotiformes</taxon>
        <taxon>Gymnotoidei</taxon>
        <taxon>Gymnotidae</taxon>
        <taxon>Electrophorus</taxon>
    </lineage>
</organism>
<evidence type="ECO:0000256" key="1">
    <source>
        <dbReference type="SAM" id="Coils"/>
    </source>
</evidence>
<name>A0AAD8Z843_9TELE</name>
<feature type="compositionally biased region" description="Acidic residues" evidence="2">
    <location>
        <begin position="531"/>
        <end position="545"/>
    </location>
</feature>
<feature type="compositionally biased region" description="Basic and acidic residues" evidence="2">
    <location>
        <begin position="393"/>
        <end position="407"/>
    </location>
</feature>
<feature type="non-terminal residue" evidence="3">
    <location>
        <position position="545"/>
    </location>
</feature>
<feature type="region of interest" description="Disordered" evidence="2">
    <location>
        <begin position="393"/>
        <end position="431"/>
    </location>
</feature>
<comment type="caution">
    <text evidence="3">The sequence shown here is derived from an EMBL/GenBank/DDBJ whole genome shotgun (WGS) entry which is preliminary data.</text>
</comment>
<feature type="coiled-coil region" evidence="1">
    <location>
        <begin position="143"/>
        <end position="181"/>
    </location>
</feature>
<evidence type="ECO:0000313" key="4">
    <source>
        <dbReference type="Proteomes" id="UP001239994"/>
    </source>
</evidence>
<keyword evidence="1" id="KW-0175">Coiled coil</keyword>
<feature type="compositionally biased region" description="Basic and acidic residues" evidence="2">
    <location>
        <begin position="470"/>
        <end position="481"/>
    </location>
</feature>